<dbReference type="SUPFAM" id="SSF52172">
    <property type="entry name" value="CheY-like"/>
    <property type="match status" value="1"/>
</dbReference>
<dbReference type="CDD" id="cd17534">
    <property type="entry name" value="REC_DC-like"/>
    <property type="match status" value="1"/>
</dbReference>
<dbReference type="PROSITE" id="PS50110">
    <property type="entry name" value="RESPONSE_REGULATORY"/>
    <property type="match status" value="1"/>
</dbReference>
<name>A0ABD4TJT8_9EURY</name>
<dbReference type="InterPro" id="IPR050595">
    <property type="entry name" value="Bact_response_regulator"/>
</dbReference>
<evidence type="ECO:0000259" key="4">
    <source>
        <dbReference type="PROSITE" id="PS50112"/>
    </source>
</evidence>
<dbReference type="SMART" id="SM00448">
    <property type="entry name" value="REC"/>
    <property type="match status" value="1"/>
</dbReference>
<dbReference type="SUPFAM" id="SSF55785">
    <property type="entry name" value="PYP-like sensor domain (PAS domain)"/>
    <property type="match status" value="1"/>
</dbReference>
<dbReference type="Proteomes" id="UP001524383">
    <property type="component" value="Unassembled WGS sequence"/>
</dbReference>
<reference evidence="5 6" key="1">
    <citation type="submission" date="2019-08" db="EMBL/GenBank/DDBJ databases">
        <authorList>
            <person name="Chen S.-C."/>
            <person name="Lai M.-C."/>
            <person name="You Y.-T."/>
        </authorList>
    </citation>
    <scope>NUCLEOTIDE SEQUENCE [LARGE SCALE GENOMIC DNA]</scope>
    <source>
        <strain evidence="5 6">P2F9704a</strain>
    </source>
</reference>
<dbReference type="EMBL" id="VOTZ01000005">
    <property type="protein sequence ID" value="MCQ1538090.1"/>
    <property type="molecule type" value="Genomic_DNA"/>
</dbReference>
<evidence type="ECO:0000259" key="3">
    <source>
        <dbReference type="PROSITE" id="PS50110"/>
    </source>
</evidence>
<comment type="caution">
    <text evidence="5">The sequence shown here is derived from an EMBL/GenBank/DDBJ whole genome shotgun (WGS) entry which is preliminary data.</text>
</comment>
<dbReference type="PANTHER" id="PTHR44591:SF3">
    <property type="entry name" value="RESPONSE REGULATORY DOMAIN-CONTAINING PROTEIN"/>
    <property type="match status" value="1"/>
</dbReference>
<protein>
    <submittedName>
        <fullName evidence="5">Response regulator</fullName>
    </submittedName>
</protein>
<evidence type="ECO:0000256" key="1">
    <source>
        <dbReference type="ARBA" id="ARBA00022553"/>
    </source>
</evidence>
<dbReference type="AlphaFoldDB" id="A0ABD4TJT8"/>
<keyword evidence="1 2" id="KW-0597">Phosphoprotein</keyword>
<dbReference type="InterPro" id="IPR000014">
    <property type="entry name" value="PAS"/>
</dbReference>
<feature type="domain" description="PAS" evidence="4">
    <location>
        <begin position="165"/>
        <end position="205"/>
    </location>
</feature>
<dbReference type="PROSITE" id="PS50112">
    <property type="entry name" value="PAS"/>
    <property type="match status" value="1"/>
</dbReference>
<gene>
    <name evidence="5" type="ORF">FTO68_03670</name>
</gene>
<evidence type="ECO:0000313" key="6">
    <source>
        <dbReference type="Proteomes" id="UP001524383"/>
    </source>
</evidence>
<feature type="modified residue" description="4-aspartylphosphate" evidence="2">
    <location>
        <position position="88"/>
    </location>
</feature>
<dbReference type="PANTHER" id="PTHR44591">
    <property type="entry name" value="STRESS RESPONSE REGULATOR PROTEIN 1"/>
    <property type="match status" value="1"/>
</dbReference>
<evidence type="ECO:0000256" key="2">
    <source>
        <dbReference type="PROSITE-ProRule" id="PRU00169"/>
    </source>
</evidence>
<feature type="domain" description="Response regulatory" evidence="3">
    <location>
        <begin position="38"/>
        <end position="153"/>
    </location>
</feature>
<dbReference type="Gene3D" id="3.30.450.20">
    <property type="entry name" value="PAS domain"/>
    <property type="match status" value="1"/>
</dbReference>
<sequence length="293" mass="32513">MVASAICRFPGCFKWIRLCDPGTFLCDDGGLIRMAAIQILIVEDDPMIVEMLAVMLRKLGYGISGIATSADEAIMQAIEGTPDLVLMDIGLEGRANGIAAATIIYQFFSIPVVFCTAHSGSEVINVAKQAQPFGYITKPFTDRDLFSVIEIAINNYLSTRTSGTDARKFKELLHIDAGVMFLDTGGRVLFMNPYAEHITGITHKQGFYHSVDKVINNFEMATKMQKQFPSLWEAIRESVVIGTGHDIIITTRKGKRKAVHLKIMVRKNNRNDIVGYILKLDENIGKSRTLNSF</sequence>
<keyword evidence="6" id="KW-1185">Reference proteome</keyword>
<dbReference type="Gene3D" id="3.40.50.2300">
    <property type="match status" value="1"/>
</dbReference>
<proteinExistence type="predicted"/>
<accession>A0ABD4TJT8</accession>
<dbReference type="Pfam" id="PF00072">
    <property type="entry name" value="Response_reg"/>
    <property type="match status" value="1"/>
</dbReference>
<dbReference type="InterPro" id="IPR035965">
    <property type="entry name" value="PAS-like_dom_sf"/>
</dbReference>
<dbReference type="InterPro" id="IPR001789">
    <property type="entry name" value="Sig_transdc_resp-reg_receiver"/>
</dbReference>
<evidence type="ECO:0000313" key="5">
    <source>
        <dbReference type="EMBL" id="MCQ1538090.1"/>
    </source>
</evidence>
<organism evidence="5 6">
    <name type="scientific">Methanocalculus taiwanensis</name>
    <dbReference type="NCBI Taxonomy" id="106207"/>
    <lineage>
        <taxon>Archaea</taxon>
        <taxon>Methanobacteriati</taxon>
        <taxon>Methanobacteriota</taxon>
        <taxon>Stenosarchaea group</taxon>
        <taxon>Methanomicrobia</taxon>
        <taxon>Methanomicrobiales</taxon>
        <taxon>Methanocalculaceae</taxon>
        <taxon>Methanocalculus</taxon>
    </lineage>
</organism>
<dbReference type="InterPro" id="IPR011006">
    <property type="entry name" value="CheY-like_superfamily"/>
</dbReference>